<feature type="chain" id="PRO_5046852931" description="Alginate biosynthesis protein AlgF" evidence="2">
    <location>
        <begin position="25"/>
        <end position="247"/>
    </location>
</feature>
<protein>
    <recommendedName>
        <fullName evidence="5">Alginate biosynthesis protein AlgF</fullName>
    </recommendedName>
</protein>
<accession>A0ABQ0Q2D3</accession>
<dbReference type="Gene3D" id="2.60.120.200">
    <property type="match status" value="1"/>
</dbReference>
<dbReference type="InterPro" id="IPR013320">
    <property type="entry name" value="ConA-like_dom_sf"/>
</dbReference>
<organism evidence="3 4">
    <name type="scientific">Asaia krungthepensis NRIC 0535</name>
    <dbReference type="NCBI Taxonomy" id="1307925"/>
    <lineage>
        <taxon>Bacteria</taxon>
        <taxon>Pseudomonadati</taxon>
        <taxon>Pseudomonadota</taxon>
        <taxon>Alphaproteobacteria</taxon>
        <taxon>Acetobacterales</taxon>
        <taxon>Acetobacteraceae</taxon>
        <taxon>Asaia</taxon>
    </lineage>
</organism>
<keyword evidence="2" id="KW-0732">Signal</keyword>
<evidence type="ECO:0000313" key="3">
    <source>
        <dbReference type="EMBL" id="GBQ88088.1"/>
    </source>
</evidence>
<name>A0ABQ0Q2D3_9PROT</name>
<dbReference type="EMBL" id="BAPV01000010">
    <property type="protein sequence ID" value="GBQ88088.1"/>
    <property type="molecule type" value="Genomic_DNA"/>
</dbReference>
<dbReference type="Proteomes" id="UP001062776">
    <property type="component" value="Unassembled WGS sequence"/>
</dbReference>
<sequence>MKSPFLFAACALAPFMAASHMAFAGPATPSFDLSGFELRETKAFSIAVEPAISLGEKQNLAQGAAPYRLVPGGIVLSSEARKPTAYHARQPRTELSESRPWRVQDASASLDTTIHIDRFPKRGSVILAELGPDNDTAPVMRILVDGDRIVLRGQITEATANGVTLGTLDSTHSAHIVLQTHPDGLVGTEINGTQSQFHLAPKALAIPVMFRTGAHVVDDIGTTPDQVVVTLTGLSARHGVASSRLRS</sequence>
<feature type="compositionally biased region" description="Basic and acidic residues" evidence="1">
    <location>
        <begin position="91"/>
        <end position="100"/>
    </location>
</feature>
<evidence type="ECO:0008006" key="5">
    <source>
        <dbReference type="Google" id="ProtNLM"/>
    </source>
</evidence>
<gene>
    <name evidence="3" type="ORF">AA0535_1448</name>
</gene>
<feature type="region of interest" description="Disordered" evidence="1">
    <location>
        <begin position="81"/>
        <end position="100"/>
    </location>
</feature>
<reference evidence="3" key="1">
    <citation type="submission" date="2013-04" db="EMBL/GenBank/DDBJ databases">
        <title>The genome sequencing project of 58 acetic acid bacteria.</title>
        <authorList>
            <person name="Okamoto-Kainuma A."/>
            <person name="Ishikawa M."/>
            <person name="Umino S."/>
            <person name="Koizumi Y."/>
            <person name="Shiwa Y."/>
            <person name="Yoshikawa H."/>
            <person name="Matsutani M."/>
            <person name="Matsushita K."/>
        </authorList>
    </citation>
    <scope>NUCLEOTIDE SEQUENCE</scope>
    <source>
        <strain evidence="3">NRIC 0535</strain>
    </source>
</reference>
<comment type="caution">
    <text evidence="3">The sequence shown here is derived from an EMBL/GenBank/DDBJ whole genome shotgun (WGS) entry which is preliminary data.</text>
</comment>
<feature type="signal peptide" evidence="2">
    <location>
        <begin position="1"/>
        <end position="24"/>
    </location>
</feature>
<evidence type="ECO:0000256" key="2">
    <source>
        <dbReference type="SAM" id="SignalP"/>
    </source>
</evidence>
<proteinExistence type="predicted"/>
<dbReference type="SUPFAM" id="SSF49899">
    <property type="entry name" value="Concanavalin A-like lectins/glucanases"/>
    <property type="match status" value="1"/>
</dbReference>
<evidence type="ECO:0000256" key="1">
    <source>
        <dbReference type="SAM" id="MobiDB-lite"/>
    </source>
</evidence>
<dbReference type="RefSeq" id="WP_264815281.1">
    <property type="nucleotide sequence ID" value="NZ_BAPV01000010.1"/>
</dbReference>
<evidence type="ECO:0000313" key="4">
    <source>
        <dbReference type="Proteomes" id="UP001062776"/>
    </source>
</evidence>
<keyword evidence="4" id="KW-1185">Reference proteome</keyword>